<dbReference type="Proteomes" id="UP000494165">
    <property type="component" value="Unassembled WGS sequence"/>
</dbReference>
<dbReference type="EMBL" id="CADEPI010000109">
    <property type="protein sequence ID" value="CAB3375258.1"/>
    <property type="molecule type" value="Genomic_DNA"/>
</dbReference>
<dbReference type="PROSITE" id="PS50174">
    <property type="entry name" value="G_PATCH"/>
    <property type="match status" value="1"/>
</dbReference>
<dbReference type="Pfam" id="PF01585">
    <property type="entry name" value="G-patch"/>
    <property type="match status" value="1"/>
</dbReference>
<feature type="domain" description="C3H1-type" evidence="15">
    <location>
        <begin position="115"/>
        <end position="141"/>
    </location>
</feature>
<dbReference type="GO" id="GO:0001227">
    <property type="term" value="F:DNA-binding transcription repressor activity, RNA polymerase II-specific"/>
    <property type="evidence" value="ECO:0007669"/>
    <property type="project" value="TreeGrafter"/>
</dbReference>
<dbReference type="InterPro" id="IPR000467">
    <property type="entry name" value="G_patch_dom"/>
</dbReference>
<keyword evidence="8" id="KW-0805">Transcription regulation</keyword>
<dbReference type="PANTHER" id="PTHR46297">
    <property type="entry name" value="ZINC FINGER CCCH-TYPE WITH G PATCH DOMAIN-CONTAINING PROTEIN"/>
    <property type="match status" value="1"/>
</dbReference>
<evidence type="ECO:0000256" key="9">
    <source>
        <dbReference type="ARBA" id="ARBA00023125"/>
    </source>
</evidence>
<comment type="subcellular location">
    <subcellularLocation>
        <location evidence="2">Nucleus</location>
    </subcellularLocation>
</comment>
<comment type="caution">
    <text evidence="17">The sequence shown here is derived from an EMBL/GenBank/DDBJ whole genome shotgun (WGS) entry which is preliminary data.</text>
</comment>
<dbReference type="InterPro" id="IPR000571">
    <property type="entry name" value="Znf_CCCH"/>
</dbReference>
<proteinExistence type="predicted"/>
<evidence type="ECO:0000256" key="2">
    <source>
        <dbReference type="ARBA" id="ARBA00004123"/>
    </source>
</evidence>
<evidence type="ECO:0000256" key="1">
    <source>
        <dbReference type="ARBA" id="ARBA00004062"/>
    </source>
</evidence>
<dbReference type="AlphaFoldDB" id="A0A8S1CV03"/>
<keyword evidence="11" id="KW-0539">Nucleus</keyword>
<evidence type="ECO:0000256" key="8">
    <source>
        <dbReference type="ARBA" id="ARBA00023015"/>
    </source>
</evidence>
<keyword evidence="6 12" id="KW-0863">Zinc-finger</keyword>
<evidence type="ECO:0000259" key="15">
    <source>
        <dbReference type="PROSITE" id="PS50103"/>
    </source>
</evidence>
<feature type="region of interest" description="Disordered" evidence="14">
    <location>
        <begin position="422"/>
        <end position="443"/>
    </location>
</feature>
<comment type="function">
    <text evidence="1">Transcription repressor.</text>
</comment>
<gene>
    <name evidence="17" type="ORF">CLODIP_2_CD04681</name>
</gene>
<organism evidence="17 18">
    <name type="scientific">Cloeon dipterum</name>
    <dbReference type="NCBI Taxonomy" id="197152"/>
    <lineage>
        <taxon>Eukaryota</taxon>
        <taxon>Metazoa</taxon>
        <taxon>Ecdysozoa</taxon>
        <taxon>Arthropoda</taxon>
        <taxon>Hexapoda</taxon>
        <taxon>Insecta</taxon>
        <taxon>Pterygota</taxon>
        <taxon>Palaeoptera</taxon>
        <taxon>Ephemeroptera</taxon>
        <taxon>Pisciforma</taxon>
        <taxon>Baetidae</taxon>
        <taxon>Cloeon</taxon>
    </lineage>
</organism>
<keyword evidence="13" id="KW-0175">Coiled coil</keyword>
<evidence type="ECO:0000256" key="14">
    <source>
        <dbReference type="SAM" id="MobiDB-lite"/>
    </source>
</evidence>
<evidence type="ECO:0000256" key="6">
    <source>
        <dbReference type="ARBA" id="ARBA00022771"/>
    </source>
</evidence>
<evidence type="ECO:0000256" key="3">
    <source>
        <dbReference type="ARBA" id="ARBA00022414"/>
    </source>
</evidence>
<reference evidence="17 18" key="1">
    <citation type="submission" date="2020-04" db="EMBL/GenBank/DDBJ databases">
        <authorList>
            <person name="Alioto T."/>
            <person name="Alioto T."/>
            <person name="Gomez Garrido J."/>
        </authorList>
    </citation>
    <scope>NUCLEOTIDE SEQUENCE [LARGE SCALE GENOMIC DNA]</scope>
</reference>
<protein>
    <recommendedName>
        <fullName evidence="3">Zinc finger CCCH-type with G patch domain-containing protein</fullName>
    </recommendedName>
</protein>
<dbReference type="OrthoDB" id="5842926at2759"/>
<evidence type="ECO:0000256" key="10">
    <source>
        <dbReference type="ARBA" id="ARBA00023163"/>
    </source>
</evidence>
<keyword evidence="5 12" id="KW-0479">Metal-binding</keyword>
<dbReference type="CDD" id="cd20384">
    <property type="entry name" value="Tudor_ZGPAT"/>
    <property type="match status" value="1"/>
</dbReference>
<evidence type="ECO:0000313" key="17">
    <source>
        <dbReference type="EMBL" id="CAB3375258.1"/>
    </source>
</evidence>
<dbReference type="SMART" id="SM00443">
    <property type="entry name" value="G_patch"/>
    <property type="match status" value="1"/>
</dbReference>
<dbReference type="Gene3D" id="2.30.30.1190">
    <property type="match status" value="1"/>
</dbReference>
<keyword evidence="7 12" id="KW-0862">Zinc</keyword>
<accession>A0A8S1CV03</accession>
<evidence type="ECO:0000256" key="13">
    <source>
        <dbReference type="SAM" id="Coils"/>
    </source>
</evidence>
<name>A0A8S1CV03_9INSE</name>
<feature type="zinc finger region" description="C3H1-type" evidence="12">
    <location>
        <begin position="115"/>
        <end position="141"/>
    </location>
</feature>
<evidence type="ECO:0000313" key="18">
    <source>
        <dbReference type="Proteomes" id="UP000494165"/>
    </source>
</evidence>
<evidence type="ECO:0000256" key="4">
    <source>
        <dbReference type="ARBA" id="ARBA00022491"/>
    </source>
</evidence>
<dbReference type="PROSITE" id="PS50103">
    <property type="entry name" value="ZF_C3H1"/>
    <property type="match status" value="1"/>
</dbReference>
<keyword evidence="4" id="KW-0678">Repressor</keyword>
<evidence type="ECO:0000256" key="7">
    <source>
        <dbReference type="ARBA" id="ARBA00022833"/>
    </source>
</evidence>
<keyword evidence="18" id="KW-1185">Reference proteome</keyword>
<dbReference type="GO" id="GO:0008270">
    <property type="term" value="F:zinc ion binding"/>
    <property type="evidence" value="ECO:0007669"/>
    <property type="project" value="UniProtKB-KW"/>
</dbReference>
<sequence length="443" mass="49728">MADPSAVYRQQLEQVENALAVSTDEATRAQLQELAANLKELIGLTELENKEKHDAKEKQDAEWMLFQSEVGSGWSEGDKCRAPFPTCTGLHNAMISRLTVEEDCATVVFVQPLVQQMRMCPHHLNDRCRFENRCRYSHGQKVPLAQLQPFLEPDFGIVTIGAVVLAAGDDKLWRRAKVTEVETSSVCHLSFEHSGVETQAPMANVWPLEAANEAYEDSSSDDDDSDDEMARMQASVVQRVLNVGCANELGAWERHTRGIGSKLMASMGYVTGAGLGRRQEGRVEPVEATVLPAGKSLDECMRLKEEAGDDDLFSAERRERKLERRRLKREQHKAVAAEKKRSSGDMFSFLNRHLVSESKKPEVSVAEGLATELNVRGFQLEERIKRAAKEEAHLAQAASRGVGQAVAKKLEAKRQELELLKREEKRVKGEQTRREERKKMSVF</sequence>
<keyword evidence="10" id="KW-0804">Transcription</keyword>
<keyword evidence="9" id="KW-0238">DNA-binding</keyword>
<dbReference type="GO" id="GO:0000978">
    <property type="term" value="F:RNA polymerase II cis-regulatory region sequence-specific DNA binding"/>
    <property type="evidence" value="ECO:0007669"/>
    <property type="project" value="TreeGrafter"/>
</dbReference>
<evidence type="ECO:0000256" key="12">
    <source>
        <dbReference type="PROSITE-ProRule" id="PRU00723"/>
    </source>
</evidence>
<evidence type="ECO:0000256" key="11">
    <source>
        <dbReference type="ARBA" id="ARBA00023242"/>
    </source>
</evidence>
<evidence type="ECO:0000259" key="16">
    <source>
        <dbReference type="PROSITE" id="PS50174"/>
    </source>
</evidence>
<feature type="coiled-coil region" evidence="13">
    <location>
        <begin position="12"/>
        <end position="48"/>
    </location>
</feature>
<dbReference type="PANTHER" id="PTHR46297:SF1">
    <property type="entry name" value="ZINC FINGER CCCH-TYPE WITH G PATCH DOMAIN-CONTAINING PROTEIN"/>
    <property type="match status" value="1"/>
</dbReference>
<dbReference type="GO" id="GO:0005634">
    <property type="term" value="C:nucleus"/>
    <property type="evidence" value="ECO:0007669"/>
    <property type="project" value="UniProtKB-SubCell"/>
</dbReference>
<evidence type="ECO:0000256" key="5">
    <source>
        <dbReference type="ARBA" id="ARBA00022723"/>
    </source>
</evidence>
<feature type="domain" description="G-patch" evidence="16">
    <location>
        <begin position="256"/>
        <end position="302"/>
    </location>
</feature>